<evidence type="ECO:0000259" key="2">
    <source>
        <dbReference type="Pfam" id="PF05685"/>
    </source>
</evidence>
<sequence length="208" mass="23127">MTATIILPKNTDQKSEYESQPKFENTAEIQPESDTEKVISLEDFLVRPPDRMEWVDGNLVEKTGMTFKHGLAQVNLATSWKNYKNSSGHGGEVVTEVLCRTAKQGRRPDVAYITPELLQQQAGNFTTLSQSFPLIAEVASPDDSGEELFAKAQEYLASGCLEVWLLFPEARLIFVNAGNNWLLFNADEVVNTQRVLTGFSVAVNELLA</sequence>
<evidence type="ECO:0000313" key="3">
    <source>
        <dbReference type="EMBL" id="PHX57163.1"/>
    </source>
</evidence>
<dbReference type="InterPro" id="IPR008538">
    <property type="entry name" value="Uma2"/>
</dbReference>
<reference evidence="3" key="1">
    <citation type="submission" date="2017-10" db="EMBL/GenBank/DDBJ databases">
        <title>Draft genome sequence of the planktic cyanobacteria Tychonema bourrellyi isolated from alpine lentic freshwater.</title>
        <authorList>
            <person name="Tett A."/>
            <person name="Armanini F."/>
            <person name="Asnicar F."/>
            <person name="Boscaini A."/>
            <person name="Pasolli E."/>
            <person name="Zolfo M."/>
            <person name="Donati C."/>
            <person name="Salmaso N."/>
            <person name="Segata N."/>
        </authorList>
    </citation>
    <scope>NUCLEOTIDE SEQUENCE</scope>
    <source>
        <strain evidence="3">FEM_GT703</strain>
    </source>
</reference>
<dbReference type="Proteomes" id="UP000226442">
    <property type="component" value="Unassembled WGS sequence"/>
</dbReference>
<keyword evidence="3" id="KW-0540">Nuclease</keyword>
<dbReference type="RefSeq" id="WP_096830584.1">
    <property type="nucleotide sequence ID" value="NZ_NXIB02000005.1"/>
</dbReference>
<dbReference type="Gene3D" id="3.90.1570.10">
    <property type="entry name" value="tt1808, chain A"/>
    <property type="match status" value="1"/>
</dbReference>
<evidence type="ECO:0000256" key="1">
    <source>
        <dbReference type="SAM" id="MobiDB-lite"/>
    </source>
</evidence>
<dbReference type="GO" id="GO:0004519">
    <property type="term" value="F:endonuclease activity"/>
    <property type="evidence" value="ECO:0007669"/>
    <property type="project" value="UniProtKB-KW"/>
</dbReference>
<gene>
    <name evidence="3" type="ORF">CP500_001850</name>
</gene>
<keyword evidence="4" id="KW-1185">Reference proteome</keyword>
<organism evidence="3 4">
    <name type="scientific">Tychonema bourrellyi FEM_GT703</name>
    <dbReference type="NCBI Taxonomy" id="2040638"/>
    <lineage>
        <taxon>Bacteria</taxon>
        <taxon>Bacillati</taxon>
        <taxon>Cyanobacteriota</taxon>
        <taxon>Cyanophyceae</taxon>
        <taxon>Oscillatoriophycideae</taxon>
        <taxon>Oscillatoriales</taxon>
        <taxon>Microcoleaceae</taxon>
        <taxon>Tychonema</taxon>
    </lineage>
</organism>
<dbReference type="SUPFAM" id="SSF52980">
    <property type="entry name" value="Restriction endonuclease-like"/>
    <property type="match status" value="1"/>
</dbReference>
<feature type="compositionally biased region" description="Basic and acidic residues" evidence="1">
    <location>
        <begin position="11"/>
        <end position="21"/>
    </location>
</feature>
<dbReference type="PANTHER" id="PTHR34107:SF4">
    <property type="entry name" value="SLL1222 PROTEIN"/>
    <property type="match status" value="1"/>
</dbReference>
<dbReference type="InterPro" id="IPR011335">
    <property type="entry name" value="Restrct_endonuc-II-like"/>
</dbReference>
<feature type="region of interest" description="Disordered" evidence="1">
    <location>
        <begin position="1"/>
        <end position="29"/>
    </location>
</feature>
<dbReference type="Pfam" id="PF05685">
    <property type="entry name" value="Uma2"/>
    <property type="match status" value="1"/>
</dbReference>
<dbReference type="AlphaFoldDB" id="A0A2G4F5U4"/>
<keyword evidence="3" id="KW-0378">Hydrolase</keyword>
<feature type="domain" description="Putative restriction endonuclease" evidence="2">
    <location>
        <begin position="43"/>
        <end position="203"/>
    </location>
</feature>
<name>A0A2G4F5U4_9CYAN</name>
<accession>A0A2G4F5U4</accession>
<dbReference type="PANTHER" id="PTHR34107">
    <property type="entry name" value="SLL0198 PROTEIN-RELATED"/>
    <property type="match status" value="1"/>
</dbReference>
<keyword evidence="3" id="KW-0255">Endonuclease</keyword>
<dbReference type="CDD" id="cd06260">
    <property type="entry name" value="DUF820-like"/>
    <property type="match status" value="1"/>
</dbReference>
<proteinExistence type="predicted"/>
<evidence type="ECO:0000313" key="4">
    <source>
        <dbReference type="Proteomes" id="UP000226442"/>
    </source>
</evidence>
<protein>
    <submittedName>
        <fullName evidence="3">Uma2 family endonuclease</fullName>
    </submittedName>
</protein>
<dbReference type="EMBL" id="NXIB02000005">
    <property type="protein sequence ID" value="PHX57163.1"/>
    <property type="molecule type" value="Genomic_DNA"/>
</dbReference>
<comment type="caution">
    <text evidence="3">The sequence shown here is derived from an EMBL/GenBank/DDBJ whole genome shotgun (WGS) entry which is preliminary data.</text>
</comment>
<dbReference type="OrthoDB" id="530973at2"/>
<dbReference type="InterPro" id="IPR012296">
    <property type="entry name" value="Nuclease_put_TT1808"/>
</dbReference>